<dbReference type="EMBL" id="CP165628">
    <property type="protein sequence ID" value="XDU73893.1"/>
    <property type="molecule type" value="Genomic_DNA"/>
</dbReference>
<dbReference type="SUPFAM" id="SSF53254">
    <property type="entry name" value="Phosphoglycerate mutase-like"/>
    <property type="match status" value="1"/>
</dbReference>
<name>A0AB39VVQ2_9GAMM</name>
<gene>
    <name evidence="1" type="ORF">AB3G37_07390</name>
</gene>
<dbReference type="Gene3D" id="3.40.50.1240">
    <property type="entry name" value="Phosphoglycerate mutase-like"/>
    <property type="match status" value="1"/>
</dbReference>
<accession>A0AB39VVQ2</accession>
<reference evidence="1" key="1">
    <citation type="submission" date="2024-07" db="EMBL/GenBank/DDBJ databases">
        <authorList>
            <person name="Biller S.J."/>
        </authorList>
    </citation>
    <scope>NUCLEOTIDE SEQUENCE</scope>
    <source>
        <strain evidence="1">WC2420</strain>
    </source>
</reference>
<sequence length="91" mass="10349">MAQISQRMMHFLHNQQEAKEYQIVYIVSHGHVSQGVLAQLKEGIINSFSRYAQPNASYYVFELVDGKCTGLKCFQFTLESSSKQMGAQRDA</sequence>
<dbReference type="Pfam" id="PF00300">
    <property type="entry name" value="His_Phos_1"/>
    <property type="match status" value="1"/>
</dbReference>
<dbReference type="RefSeq" id="WP_369790183.1">
    <property type="nucleotide sequence ID" value="NZ_CP165628.1"/>
</dbReference>
<dbReference type="InterPro" id="IPR013078">
    <property type="entry name" value="His_Pase_superF_clade-1"/>
</dbReference>
<organism evidence="1">
    <name type="scientific">Rouxiella sp. WC2420</name>
    <dbReference type="NCBI Taxonomy" id="3234145"/>
    <lineage>
        <taxon>Bacteria</taxon>
        <taxon>Pseudomonadati</taxon>
        <taxon>Pseudomonadota</taxon>
        <taxon>Gammaproteobacteria</taxon>
        <taxon>Enterobacterales</taxon>
        <taxon>Yersiniaceae</taxon>
        <taxon>Rouxiella</taxon>
    </lineage>
</organism>
<dbReference type="InterPro" id="IPR029033">
    <property type="entry name" value="His_PPase_superfam"/>
</dbReference>
<protein>
    <submittedName>
        <fullName evidence="1">Histidine phosphatase family protein</fullName>
    </submittedName>
</protein>
<proteinExistence type="predicted"/>
<evidence type="ECO:0000313" key="1">
    <source>
        <dbReference type="EMBL" id="XDU73893.1"/>
    </source>
</evidence>
<dbReference type="AlphaFoldDB" id="A0AB39VVQ2"/>